<gene>
    <name evidence="1" type="ORF">AMTR_s00019p00247120</name>
</gene>
<evidence type="ECO:0000313" key="1">
    <source>
        <dbReference type="EMBL" id="ERN07423.1"/>
    </source>
</evidence>
<proteinExistence type="predicted"/>
<dbReference type="AlphaFoldDB" id="W1PHG8"/>
<accession>W1PHG8</accession>
<sequence>MQINGEGGVSLSPLGHWLGAFPRRGSYCCPPPRFRWQPKDSHIGERRIDIGIYARKES</sequence>
<dbReference type="Proteomes" id="UP000017836">
    <property type="component" value="Unassembled WGS sequence"/>
</dbReference>
<dbReference type="EMBL" id="KI393807">
    <property type="protein sequence ID" value="ERN07423.1"/>
    <property type="molecule type" value="Genomic_DNA"/>
</dbReference>
<protein>
    <submittedName>
        <fullName evidence="1">Uncharacterized protein</fullName>
    </submittedName>
</protein>
<evidence type="ECO:0000313" key="2">
    <source>
        <dbReference type="Proteomes" id="UP000017836"/>
    </source>
</evidence>
<dbReference type="HOGENOM" id="CLU_2981727_0_0_1"/>
<reference evidence="2" key="1">
    <citation type="journal article" date="2013" name="Science">
        <title>The Amborella genome and the evolution of flowering plants.</title>
        <authorList>
            <consortium name="Amborella Genome Project"/>
        </authorList>
    </citation>
    <scope>NUCLEOTIDE SEQUENCE [LARGE SCALE GENOMIC DNA]</scope>
</reference>
<keyword evidence="2" id="KW-1185">Reference proteome</keyword>
<organism evidence="1 2">
    <name type="scientific">Amborella trichopoda</name>
    <dbReference type="NCBI Taxonomy" id="13333"/>
    <lineage>
        <taxon>Eukaryota</taxon>
        <taxon>Viridiplantae</taxon>
        <taxon>Streptophyta</taxon>
        <taxon>Embryophyta</taxon>
        <taxon>Tracheophyta</taxon>
        <taxon>Spermatophyta</taxon>
        <taxon>Magnoliopsida</taxon>
        <taxon>Amborellales</taxon>
        <taxon>Amborellaceae</taxon>
        <taxon>Amborella</taxon>
    </lineage>
</organism>
<dbReference type="Gramene" id="ERN07423">
    <property type="protein sequence ID" value="ERN07423"/>
    <property type="gene ID" value="AMTR_s00019p00247120"/>
</dbReference>
<name>W1PHG8_AMBTC</name>